<keyword evidence="1" id="KW-0472">Membrane</keyword>
<evidence type="ECO:0000256" key="1">
    <source>
        <dbReference type="SAM" id="Phobius"/>
    </source>
</evidence>
<proteinExistence type="predicted"/>
<sequence length="84" mass="9753">MQAITNDNFIFFTIKPPFCLWLFLISFVSYNNIIKFSSLFDKTVTVSFNLVTKNNSLVKKSSEIFLKNIQKSQKGFILFGFLLI</sequence>
<evidence type="ECO:0000313" key="2">
    <source>
        <dbReference type="EMBL" id="OEG16261.1"/>
    </source>
</evidence>
<dbReference type="EMBL" id="MIKB01000013">
    <property type="protein sequence ID" value="OEG16261.1"/>
    <property type="molecule type" value="Genomic_DNA"/>
</dbReference>
<keyword evidence="3" id="KW-1185">Reference proteome</keyword>
<dbReference type="Proteomes" id="UP000094764">
    <property type="component" value="Unassembled WGS sequence"/>
</dbReference>
<evidence type="ECO:0000313" key="3">
    <source>
        <dbReference type="Proteomes" id="UP000094764"/>
    </source>
</evidence>
<keyword evidence="1" id="KW-0812">Transmembrane</keyword>
<protein>
    <submittedName>
        <fullName evidence="2">Uncharacterized protein</fullName>
    </submittedName>
</protein>
<comment type="caution">
    <text evidence="2">The sequence shown here is derived from an EMBL/GenBank/DDBJ whole genome shotgun (WGS) entry which is preliminary data.</text>
</comment>
<feature type="transmembrane region" description="Helical" evidence="1">
    <location>
        <begin position="9"/>
        <end position="30"/>
    </location>
</feature>
<dbReference type="AlphaFoldDB" id="A0A1E5GUA9"/>
<gene>
    <name evidence="2" type="ORF">BCR23_05070</name>
</gene>
<keyword evidence="1" id="KW-1133">Transmembrane helix</keyword>
<reference evidence="3" key="1">
    <citation type="submission" date="2016-09" db="EMBL/GenBank/DDBJ databases">
        <authorList>
            <person name="Gulvik C.A."/>
        </authorList>
    </citation>
    <scope>NUCLEOTIDE SEQUENCE [LARGE SCALE GENOMIC DNA]</scope>
    <source>
        <strain evidence="3">LMG 26306</strain>
    </source>
</reference>
<name>A0A1E5GUA9_9ENTE</name>
<organism evidence="2 3">
    <name type="scientific">Enterococcus quebecensis</name>
    <dbReference type="NCBI Taxonomy" id="903983"/>
    <lineage>
        <taxon>Bacteria</taxon>
        <taxon>Bacillati</taxon>
        <taxon>Bacillota</taxon>
        <taxon>Bacilli</taxon>
        <taxon>Lactobacillales</taxon>
        <taxon>Enterococcaceae</taxon>
        <taxon>Enterococcus</taxon>
    </lineage>
</organism>
<accession>A0A1E5GUA9</accession>